<dbReference type="EMBL" id="UGCD01000004">
    <property type="protein sequence ID" value="STK06080.1"/>
    <property type="molecule type" value="Genomic_DNA"/>
</dbReference>
<gene>
    <name evidence="1" type="ORF">NCTC10865_06472</name>
</gene>
<accession>A0A376YPC7</accession>
<organism evidence="1 2">
    <name type="scientific">Escherichia coli</name>
    <dbReference type="NCBI Taxonomy" id="562"/>
    <lineage>
        <taxon>Bacteria</taxon>
        <taxon>Pseudomonadati</taxon>
        <taxon>Pseudomonadota</taxon>
        <taxon>Gammaproteobacteria</taxon>
        <taxon>Enterobacterales</taxon>
        <taxon>Enterobacteriaceae</taxon>
        <taxon>Escherichia</taxon>
    </lineage>
</organism>
<dbReference type="Proteomes" id="UP000254159">
    <property type="component" value="Unassembled WGS sequence"/>
</dbReference>
<evidence type="ECO:0000313" key="2">
    <source>
        <dbReference type="Proteomes" id="UP000254159"/>
    </source>
</evidence>
<protein>
    <submittedName>
        <fullName evidence="1">Uncharacterized protein</fullName>
    </submittedName>
</protein>
<proteinExistence type="predicted"/>
<dbReference type="AlphaFoldDB" id="A0A376YPC7"/>
<reference evidence="1 2" key="1">
    <citation type="submission" date="2018-06" db="EMBL/GenBank/DDBJ databases">
        <authorList>
            <consortium name="Pathogen Informatics"/>
            <person name="Doyle S."/>
        </authorList>
    </citation>
    <scope>NUCLEOTIDE SEQUENCE [LARGE SCALE GENOMIC DNA]</scope>
    <source>
        <strain evidence="1 2">NCTC10865</strain>
    </source>
</reference>
<sequence length="65" mass="6577">MLASLSSGLIIADNAAIAPETSVNGSNKAMKVTGSVKVGGVPPSQTIKLFQRATDVVSVPTAQNH</sequence>
<name>A0A376YPC7_ECOLX</name>
<evidence type="ECO:0000313" key="1">
    <source>
        <dbReference type="EMBL" id="STK06080.1"/>
    </source>
</evidence>